<dbReference type="InterPro" id="IPR008833">
    <property type="entry name" value="Surf2"/>
</dbReference>
<feature type="compositionally biased region" description="Basic residues" evidence="1">
    <location>
        <begin position="180"/>
        <end position="197"/>
    </location>
</feature>
<sequence length="197" mass="22332">MPPKAEVVEKHLGSKKLLQAREKWWSDDWAEKYEPEIVAHKHNDKKLYCTITEQSINKIPGEVEAHVNGKRFKNLKKTKDAEKAKQEAILEKRKARIAKRIAARKAAAAAKNGGKETTDDASAPEEEADALDDLEDESGDEEDDELAELEDSNDDEDAEAEEEEEEEDEEEEEEESKPSPPRRRAAAVASRRRRGNK</sequence>
<feature type="compositionally biased region" description="Acidic residues" evidence="1">
    <location>
        <begin position="122"/>
        <end position="175"/>
    </location>
</feature>
<reference evidence="2 3" key="1">
    <citation type="submission" date="2017-12" db="EMBL/GenBank/DDBJ databases">
        <title>Sequencing, de novo assembly and annotation of complete genome of a new Thraustochytrid species, strain FCC1311.</title>
        <authorList>
            <person name="Sedici K."/>
            <person name="Godart F."/>
            <person name="Aiese Cigliano R."/>
            <person name="Sanseverino W."/>
            <person name="Barakat M."/>
            <person name="Ortet P."/>
            <person name="Marechal E."/>
            <person name="Cagnac O."/>
            <person name="Amato A."/>
        </authorList>
    </citation>
    <scope>NUCLEOTIDE SEQUENCE [LARGE SCALE GENOMIC DNA]</scope>
</reference>
<keyword evidence="3" id="KW-1185">Reference proteome</keyword>
<feature type="region of interest" description="Disordered" evidence="1">
    <location>
        <begin position="102"/>
        <end position="197"/>
    </location>
</feature>
<organism evidence="2 3">
    <name type="scientific">Hondaea fermentalgiana</name>
    <dbReference type="NCBI Taxonomy" id="2315210"/>
    <lineage>
        <taxon>Eukaryota</taxon>
        <taxon>Sar</taxon>
        <taxon>Stramenopiles</taxon>
        <taxon>Bigyra</taxon>
        <taxon>Labyrinthulomycetes</taxon>
        <taxon>Thraustochytrida</taxon>
        <taxon>Thraustochytriidae</taxon>
        <taxon>Hondaea</taxon>
    </lineage>
</organism>
<name>A0A2R5G3A6_9STRA</name>
<gene>
    <name evidence="2" type="ORF">FCC1311_012322</name>
</gene>
<dbReference type="PANTHER" id="PTHR34348:SF1">
    <property type="entry name" value="SURFEIT LOCUS PROTEIN 2"/>
    <property type="match status" value="1"/>
</dbReference>
<dbReference type="OrthoDB" id="127285at2759"/>
<accession>A0A2R5G3A6</accession>
<dbReference type="InParanoid" id="A0A2R5G3A6"/>
<dbReference type="Proteomes" id="UP000241890">
    <property type="component" value="Unassembled WGS sequence"/>
</dbReference>
<dbReference type="EMBL" id="BEYU01000010">
    <property type="protein sequence ID" value="GBG25015.1"/>
    <property type="molecule type" value="Genomic_DNA"/>
</dbReference>
<evidence type="ECO:0000256" key="1">
    <source>
        <dbReference type="SAM" id="MobiDB-lite"/>
    </source>
</evidence>
<proteinExistence type="predicted"/>
<protein>
    <submittedName>
        <fullName evidence="2">Surfeit locus protein 2</fullName>
    </submittedName>
</protein>
<comment type="caution">
    <text evidence="2">The sequence shown here is derived from an EMBL/GenBank/DDBJ whole genome shotgun (WGS) entry which is preliminary data.</text>
</comment>
<evidence type="ECO:0000313" key="3">
    <source>
        <dbReference type="Proteomes" id="UP000241890"/>
    </source>
</evidence>
<dbReference type="AlphaFoldDB" id="A0A2R5G3A6"/>
<evidence type="ECO:0000313" key="2">
    <source>
        <dbReference type="EMBL" id="GBG25015.1"/>
    </source>
</evidence>
<dbReference type="PANTHER" id="PTHR34348">
    <property type="entry name" value="SURFEIT LOCUS PROTEIN 2"/>
    <property type="match status" value="1"/>
</dbReference>
<dbReference type="Pfam" id="PF05477">
    <property type="entry name" value="SURF2"/>
    <property type="match status" value="1"/>
</dbReference>